<dbReference type="STRING" id="76193.A0A0N1PJG5"/>
<evidence type="ECO:0000313" key="2">
    <source>
        <dbReference type="EMBL" id="KPJ19910.1"/>
    </source>
</evidence>
<dbReference type="Proteomes" id="UP000053240">
    <property type="component" value="Unassembled WGS sequence"/>
</dbReference>
<evidence type="ECO:0000256" key="1">
    <source>
        <dbReference type="SAM" id="MobiDB-lite"/>
    </source>
</evidence>
<name>A0A0N1PJG5_PAPMA</name>
<proteinExistence type="predicted"/>
<reference evidence="2 3" key="1">
    <citation type="journal article" date="2015" name="Nat. Commun.">
        <title>Outbred genome sequencing and CRISPR/Cas9 gene editing in butterflies.</title>
        <authorList>
            <person name="Li X."/>
            <person name="Fan D."/>
            <person name="Zhang W."/>
            <person name="Liu G."/>
            <person name="Zhang L."/>
            <person name="Zhao L."/>
            <person name="Fang X."/>
            <person name="Chen L."/>
            <person name="Dong Y."/>
            <person name="Chen Y."/>
            <person name="Ding Y."/>
            <person name="Zhao R."/>
            <person name="Feng M."/>
            <person name="Zhu Y."/>
            <person name="Feng Y."/>
            <person name="Jiang X."/>
            <person name="Zhu D."/>
            <person name="Xiang H."/>
            <person name="Feng X."/>
            <person name="Li S."/>
            <person name="Wang J."/>
            <person name="Zhang G."/>
            <person name="Kronforst M.R."/>
            <person name="Wang W."/>
        </authorList>
    </citation>
    <scope>NUCLEOTIDE SEQUENCE [LARGE SCALE GENOMIC DNA]</scope>
    <source>
        <strain evidence="2">Ya'a_city_454_Pm</strain>
        <tissue evidence="2">Whole body</tissue>
    </source>
</reference>
<protein>
    <submittedName>
        <fullName evidence="2">Uncharacterized protein</fullName>
    </submittedName>
</protein>
<gene>
    <name evidence="2" type="ORF">RR48_01546</name>
</gene>
<evidence type="ECO:0000313" key="3">
    <source>
        <dbReference type="Proteomes" id="UP000053240"/>
    </source>
</evidence>
<dbReference type="EMBL" id="KQ459795">
    <property type="protein sequence ID" value="KPJ19910.1"/>
    <property type="molecule type" value="Genomic_DNA"/>
</dbReference>
<feature type="region of interest" description="Disordered" evidence="1">
    <location>
        <begin position="62"/>
        <end position="90"/>
    </location>
</feature>
<dbReference type="AlphaFoldDB" id="A0A0N1PJG5"/>
<sequence>MECSALTVDALLSGTRPRRPVAGTVGSGSGGIGASAKGGFVKYSSSPALALVPIHPLLDTARPGEMSRAGARHPGADDSIPSSSTDTMGDRPEQLYATLNEYLQLEHKFQPRLCLPDESESGEVTIGARDGAAHVLRCLKVWFDLPADESELVNLLEIAICDAGCANARMSELALVIVYHQLAICDAGCANARMSELALVIVYHQLEKQLTEWARHKDVSEELYYLYEFAAQLQAYCNMSETSLLRTRDVFRTVLSRYEGRCAATQRQRLVWRLSEQRVAKVAKVRRPLIGRGVRYYLFIAATDVDYITP</sequence>
<organism evidence="2 3">
    <name type="scientific">Papilio machaon</name>
    <name type="common">Old World swallowtail butterfly</name>
    <dbReference type="NCBI Taxonomy" id="76193"/>
    <lineage>
        <taxon>Eukaryota</taxon>
        <taxon>Metazoa</taxon>
        <taxon>Ecdysozoa</taxon>
        <taxon>Arthropoda</taxon>
        <taxon>Hexapoda</taxon>
        <taxon>Insecta</taxon>
        <taxon>Pterygota</taxon>
        <taxon>Neoptera</taxon>
        <taxon>Endopterygota</taxon>
        <taxon>Lepidoptera</taxon>
        <taxon>Glossata</taxon>
        <taxon>Ditrysia</taxon>
        <taxon>Papilionoidea</taxon>
        <taxon>Papilionidae</taxon>
        <taxon>Papilioninae</taxon>
        <taxon>Papilio</taxon>
    </lineage>
</organism>
<keyword evidence="3" id="KW-1185">Reference proteome</keyword>
<dbReference type="InParanoid" id="A0A0N1PJG5"/>
<accession>A0A0N1PJG5</accession>
<dbReference type="FunCoup" id="A0A0N1PJG5">
    <property type="interactions" value="730"/>
</dbReference>